<protein>
    <submittedName>
        <fullName evidence="1">Uncharacterized protein</fullName>
    </submittedName>
</protein>
<proteinExistence type="predicted"/>
<name>A0A6H1ZVY0_9ZZZZ</name>
<accession>A0A6H1ZVY0</accession>
<organism evidence="1">
    <name type="scientific">viral metagenome</name>
    <dbReference type="NCBI Taxonomy" id="1070528"/>
    <lineage>
        <taxon>unclassified sequences</taxon>
        <taxon>metagenomes</taxon>
        <taxon>organismal metagenomes</taxon>
    </lineage>
</organism>
<sequence>MPEFIKVFDCSGCPCLSRCVDENYCNLGYSSDLLWREDKELIYCAPDCELDSVTFENQTFKKVLVKATNTRPEQWRVYQRL</sequence>
<evidence type="ECO:0000313" key="1">
    <source>
        <dbReference type="EMBL" id="QJA52086.1"/>
    </source>
</evidence>
<dbReference type="EMBL" id="MT144311">
    <property type="protein sequence ID" value="QJA52086.1"/>
    <property type="molecule type" value="Genomic_DNA"/>
</dbReference>
<reference evidence="1" key="1">
    <citation type="submission" date="2020-03" db="EMBL/GenBank/DDBJ databases">
        <title>The deep terrestrial virosphere.</title>
        <authorList>
            <person name="Holmfeldt K."/>
            <person name="Nilsson E."/>
            <person name="Simone D."/>
            <person name="Lopez-Fernandez M."/>
            <person name="Wu X."/>
            <person name="de Brujin I."/>
            <person name="Lundin D."/>
            <person name="Andersson A."/>
            <person name="Bertilsson S."/>
            <person name="Dopson M."/>
        </authorList>
    </citation>
    <scope>NUCLEOTIDE SEQUENCE</scope>
    <source>
        <strain evidence="1">TM448A02473</strain>
    </source>
</reference>
<gene>
    <name evidence="1" type="ORF">TM448A02473_0011</name>
</gene>
<dbReference type="AlphaFoldDB" id="A0A6H1ZVY0"/>